<gene>
    <name evidence="2" type="ORF">IFR04_012024</name>
</gene>
<dbReference type="Proteomes" id="UP000664132">
    <property type="component" value="Unassembled WGS sequence"/>
</dbReference>
<feature type="chain" id="PRO_5034024703" description="Heterokaryon incompatibility domain-containing protein" evidence="1">
    <location>
        <begin position="18"/>
        <end position="196"/>
    </location>
</feature>
<evidence type="ECO:0000313" key="3">
    <source>
        <dbReference type="Proteomes" id="UP000664132"/>
    </source>
</evidence>
<dbReference type="AlphaFoldDB" id="A0A8H7W1Z8"/>
<dbReference type="OrthoDB" id="3598674at2759"/>
<evidence type="ECO:0000313" key="2">
    <source>
        <dbReference type="EMBL" id="KAG4414836.1"/>
    </source>
</evidence>
<keyword evidence="1" id="KW-0732">Signal</keyword>
<evidence type="ECO:0000256" key="1">
    <source>
        <dbReference type="SAM" id="SignalP"/>
    </source>
</evidence>
<reference evidence="2" key="1">
    <citation type="submission" date="2021-02" db="EMBL/GenBank/DDBJ databases">
        <title>Genome sequence Cadophora malorum strain M34.</title>
        <authorList>
            <person name="Stefanovic E."/>
            <person name="Vu D."/>
            <person name="Scully C."/>
            <person name="Dijksterhuis J."/>
            <person name="Roader J."/>
            <person name="Houbraken J."/>
        </authorList>
    </citation>
    <scope>NUCLEOTIDE SEQUENCE</scope>
    <source>
        <strain evidence="2">M34</strain>
    </source>
</reference>
<dbReference type="EMBL" id="JAFJYH010000246">
    <property type="protein sequence ID" value="KAG4414836.1"/>
    <property type="molecule type" value="Genomic_DNA"/>
</dbReference>
<organism evidence="2 3">
    <name type="scientific">Cadophora malorum</name>
    <dbReference type="NCBI Taxonomy" id="108018"/>
    <lineage>
        <taxon>Eukaryota</taxon>
        <taxon>Fungi</taxon>
        <taxon>Dikarya</taxon>
        <taxon>Ascomycota</taxon>
        <taxon>Pezizomycotina</taxon>
        <taxon>Leotiomycetes</taxon>
        <taxon>Helotiales</taxon>
        <taxon>Ploettnerulaceae</taxon>
        <taxon>Cadophora</taxon>
    </lineage>
</organism>
<protein>
    <recommendedName>
        <fullName evidence="4">Heterokaryon incompatibility domain-containing protein</fullName>
    </recommendedName>
</protein>
<keyword evidence="3" id="KW-1185">Reference proteome</keyword>
<comment type="caution">
    <text evidence="2">The sequence shown here is derived from an EMBL/GenBank/DDBJ whole genome shotgun (WGS) entry which is preliminary data.</text>
</comment>
<proteinExistence type="predicted"/>
<accession>A0A8H7W1Z8</accession>
<evidence type="ECO:0008006" key="4">
    <source>
        <dbReference type="Google" id="ProtNLM"/>
    </source>
</evidence>
<sequence length="196" mass="21935">MHDRWFNHLIQVSVARARILAGVATGADEVGWWVLGPSRGIGAPTSSIKPNLTYESQTFVQRDSCAYNSSDPMSEHCNTCKRSTQANSASTSVISCGLPCVTTLVVLLLPSIIKVNLPTRDFFAVKPMALLESKREIFNYRDLHHWEIRLLTVFPAEDLLDPVRALVSTVSLDDKPLYDALSYVWGDDDITVRERR</sequence>
<feature type="signal peptide" evidence="1">
    <location>
        <begin position="1"/>
        <end position="17"/>
    </location>
</feature>
<name>A0A8H7W1Z8_9HELO</name>